<gene>
    <name evidence="1" type="ORF">CY34DRAFT_100208</name>
</gene>
<sequence>NNKTLLPDNDYVLRAPRVMSYQPDRNERIKVALYIKQIIGGRQTIILANLPTVPLWKKVRIRHGGDSIRTNSATRISAKQRNASYIRYEFEYEERTNGTLQIVRLVQYGRLEKIVVCLLSNDTQWLGLAGKTLLLALIKPCQTGGRDATKEETRYSRNLASIITDLRNVKGVVGRVESRGEWTIIDRRNSFAKPAFDGAGYITDGSEAA</sequence>
<reference evidence="1 2" key="1">
    <citation type="submission" date="2014-04" db="EMBL/GenBank/DDBJ databases">
        <authorList>
            <consortium name="DOE Joint Genome Institute"/>
            <person name="Kuo A."/>
            <person name="Ruytinx J."/>
            <person name="Rineau F."/>
            <person name="Colpaert J."/>
            <person name="Kohler A."/>
            <person name="Nagy L.G."/>
            <person name="Floudas D."/>
            <person name="Copeland A."/>
            <person name="Barry K.W."/>
            <person name="Cichocki N."/>
            <person name="Veneault-Fourrey C."/>
            <person name="LaButti K."/>
            <person name="Lindquist E.A."/>
            <person name="Lipzen A."/>
            <person name="Lundell T."/>
            <person name="Morin E."/>
            <person name="Murat C."/>
            <person name="Sun H."/>
            <person name="Tunlid A."/>
            <person name="Henrissat B."/>
            <person name="Grigoriev I.V."/>
            <person name="Hibbett D.S."/>
            <person name="Martin F."/>
            <person name="Nordberg H.P."/>
            <person name="Cantor M.N."/>
            <person name="Hua S.X."/>
        </authorList>
    </citation>
    <scope>NUCLEOTIDE SEQUENCE [LARGE SCALE GENOMIC DNA]</scope>
    <source>
        <strain evidence="1 2">UH-Slu-Lm8-n1</strain>
    </source>
</reference>
<organism evidence="1 2">
    <name type="scientific">Suillus luteus UH-Slu-Lm8-n1</name>
    <dbReference type="NCBI Taxonomy" id="930992"/>
    <lineage>
        <taxon>Eukaryota</taxon>
        <taxon>Fungi</taxon>
        <taxon>Dikarya</taxon>
        <taxon>Basidiomycota</taxon>
        <taxon>Agaricomycotina</taxon>
        <taxon>Agaricomycetes</taxon>
        <taxon>Agaricomycetidae</taxon>
        <taxon>Boletales</taxon>
        <taxon>Suillineae</taxon>
        <taxon>Suillaceae</taxon>
        <taxon>Suillus</taxon>
    </lineage>
</organism>
<dbReference type="OrthoDB" id="6613063at2759"/>
<evidence type="ECO:0000313" key="2">
    <source>
        <dbReference type="Proteomes" id="UP000054485"/>
    </source>
</evidence>
<proteinExistence type="predicted"/>
<dbReference type="InParanoid" id="A0A0D0AM91"/>
<evidence type="ECO:0000313" key="1">
    <source>
        <dbReference type="EMBL" id="KIK33098.1"/>
    </source>
</evidence>
<name>A0A0D0AM91_9AGAM</name>
<keyword evidence="2" id="KW-1185">Reference proteome</keyword>
<dbReference type="EMBL" id="KN836026">
    <property type="protein sequence ID" value="KIK33098.1"/>
    <property type="molecule type" value="Genomic_DNA"/>
</dbReference>
<dbReference type="HOGENOM" id="CLU_085135_0_0_1"/>
<protein>
    <submittedName>
        <fullName evidence="1">Uncharacterized protein</fullName>
    </submittedName>
</protein>
<dbReference type="Proteomes" id="UP000054485">
    <property type="component" value="Unassembled WGS sequence"/>
</dbReference>
<feature type="non-terminal residue" evidence="1">
    <location>
        <position position="209"/>
    </location>
</feature>
<dbReference type="STRING" id="930992.A0A0D0AM91"/>
<dbReference type="AlphaFoldDB" id="A0A0D0AM91"/>
<accession>A0A0D0AM91</accession>
<reference evidence="2" key="2">
    <citation type="submission" date="2015-01" db="EMBL/GenBank/DDBJ databases">
        <title>Evolutionary Origins and Diversification of the Mycorrhizal Mutualists.</title>
        <authorList>
            <consortium name="DOE Joint Genome Institute"/>
            <consortium name="Mycorrhizal Genomics Consortium"/>
            <person name="Kohler A."/>
            <person name="Kuo A."/>
            <person name="Nagy L.G."/>
            <person name="Floudas D."/>
            <person name="Copeland A."/>
            <person name="Barry K.W."/>
            <person name="Cichocki N."/>
            <person name="Veneault-Fourrey C."/>
            <person name="LaButti K."/>
            <person name="Lindquist E.A."/>
            <person name="Lipzen A."/>
            <person name="Lundell T."/>
            <person name="Morin E."/>
            <person name="Murat C."/>
            <person name="Riley R."/>
            <person name="Ohm R."/>
            <person name="Sun H."/>
            <person name="Tunlid A."/>
            <person name="Henrissat B."/>
            <person name="Grigoriev I.V."/>
            <person name="Hibbett D.S."/>
            <person name="Martin F."/>
        </authorList>
    </citation>
    <scope>NUCLEOTIDE SEQUENCE [LARGE SCALE GENOMIC DNA]</scope>
    <source>
        <strain evidence="2">UH-Slu-Lm8-n1</strain>
    </source>
</reference>